<evidence type="ECO:0000256" key="7">
    <source>
        <dbReference type="ARBA" id="ARBA00023211"/>
    </source>
</evidence>
<comment type="cofactor">
    <cofactor evidence="1">
        <name>Mn(2+)</name>
        <dbReference type="ChEBI" id="CHEBI:29035"/>
    </cofactor>
</comment>
<keyword evidence="4" id="KW-0479">Metal-binding</keyword>
<comment type="similarity">
    <text evidence="3">Belongs to the Nudix hydrolase family. PCD1 subfamily.</text>
</comment>
<evidence type="ECO:0000256" key="8">
    <source>
        <dbReference type="SAM" id="Phobius"/>
    </source>
</evidence>
<evidence type="ECO:0000256" key="2">
    <source>
        <dbReference type="ARBA" id="ARBA00001946"/>
    </source>
</evidence>
<dbReference type="EC" id="3.6.1.-" evidence="10"/>
<dbReference type="SUPFAM" id="SSF55811">
    <property type="entry name" value="Nudix"/>
    <property type="match status" value="1"/>
</dbReference>
<dbReference type="InterPro" id="IPR045121">
    <property type="entry name" value="CoAse"/>
</dbReference>
<keyword evidence="7" id="KW-0464">Manganese</keyword>
<organism evidence="10 11">
    <name type="scientific">Mytilus galloprovincialis</name>
    <name type="common">Mediterranean mussel</name>
    <dbReference type="NCBI Taxonomy" id="29158"/>
    <lineage>
        <taxon>Eukaryota</taxon>
        <taxon>Metazoa</taxon>
        <taxon>Spiralia</taxon>
        <taxon>Lophotrochozoa</taxon>
        <taxon>Mollusca</taxon>
        <taxon>Bivalvia</taxon>
        <taxon>Autobranchia</taxon>
        <taxon>Pteriomorphia</taxon>
        <taxon>Mytilida</taxon>
        <taxon>Mytiloidea</taxon>
        <taxon>Mytilidae</taxon>
        <taxon>Mytilinae</taxon>
        <taxon>Mytilus</taxon>
    </lineage>
</organism>
<dbReference type="FunFam" id="3.90.79.10:FF:000036">
    <property type="entry name" value="Nudix hydrolase 11"/>
    <property type="match status" value="1"/>
</dbReference>
<dbReference type="CDD" id="cd03426">
    <property type="entry name" value="NUDIX_CoAse_Nudt7"/>
    <property type="match status" value="1"/>
</dbReference>
<evidence type="ECO:0000256" key="6">
    <source>
        <dbReference type="ARBA" id="ARBA00022842"/>
    </source>
</evidence>
<protein>
    <submittedName>
        <fullName evidence="10">Peroxisomal coenzyme A diphosphatase NUDT7</fullName>
        <ecNumber evidence="10">3.6.1.-</ecNumber>
    </submittedName>
</protein>
<evidence type="ECO:0000313" key="10">
    <source>
        <dbReference type="EMBL" id="VDI38645.1"/>
    </source>
</evidence>
<keyword evidence="8" id="KW-0472">Membrane</keyword>
<keyword evidence="11" id="KW-1185">Reference proteome</keyword>
<dbReference type="InterPro" id="IPR000086">
    <property type="entry name" value="NUDIX_hydrolase_dom"/>
</dbReference>
<gene>
    <name evidence="10" type="ORF">MGAL_10B066752</name>
</gene>
<dbReference type="GO" id="GO:0090407">
    <property type="term" value="P:organophosphate biosynthetic process"/>
    <property type="evidence" value="ECO:0007669"/>
    <property type="project" value="UniProtKB-ARBA"/>
</dbReference>
<accession>A0A8B6ERE1</accession>
<evidence type="ECO:0000256" key="4">
    <source>
        <dbReference type="ARBA" id="ARBA00022723"/>
    </source>
</evidence>
<dbReference type="GO" id="GO:0008893">
    <property type="term" value="F:guanosine-3',5'-bis(diphosphate) 3'-diphosphatase activity"/>
    <property type="evidence" value="ECO:0007669"/>
    <property type="project" value="UniProtKB-ARBA"/>
</dbReference>
<dbReference type="PANTHER" id="PTHR12992">
    <property type="entry name" value="NUDIX HYDROLASE"/>
    <property type="match status" value="1"/>
</dbReference>
<dbReference type="PROSITE" id="PS51462">
    <property type="entry name" value="NUDIX"/>
    <property type="match status" value="1"/>
</dbReference>
<dbReference type="Pfam" id="PF00293">
    <property type="entry name" value="NUDIX"/>
    <property type="match status" value="1"/>
</dbReference>
<dbReference type="AlphaFoldDB" id="A0A8B6ERE1"/>
<dbReference type="PROSITE" id="PS01293">
    <property type="entry name" value="NUDIX_COA"/>
    <property type="match status" value="1"/>
</dbReference>
<dbReference type="GO" id="GO:0015938">
    <property type="term" value="P:coenzyme A catabolic process"/>
    <property type="evidence" value="ECO:0007669"/>
    <property type="project" value="TreeGrafter"/>
</dbReference>
<dbReference type="InterPro" id="IPR000059">
    <property type="entry name" value="NUDIX_hydrolase_NudL_CS"/>
</dbReference>
<feature type="domain" description="Nudix hydrolase" evidence="9">
    <location>
        <begin position="37"/>
        <end position="170"/>
    </location>
</feature>
<comment type="caution">
    <text evidence="10">The sequence shown here is derived from an EMBL/GenBank/DDBJ whole genome shotgun (WGS) entry which is preliminary data.</text>
</comment>
<dbReference type="GO" id="GO:0009132">
    <property type="term" value="P:nucleoside diphosphate metabolic process"/>
    <property type="evidence" value="ECO:0007669"/>
    <property type="project" value="InterPro"/>
</dbReference>
<reference evidence="10" key="1">
    <citation type="submission" date="2018-11" db="EMBL/GenBank/DDBJ databases">
        <authorList>
            <person name="Alioto T."/>
            <person name="Alioto T."/>
        </authorList>
    </citation>
    <scope>NUCLEOTIDE SEQUENCE</scope>
</reference>
<keyword evidence="5 10" id="KW-0378">Hydrolase</keyword>
<keyword evidence="6" id="KW-0460">Magnesium</keyword>
<evidence type="ECO:0000256" key="5">
    <source>
        <dbReference type="ARBA" id="ARBA00022801"/>
    </source>
</evidence>
<dbReference type="PANTHER" id="PTHR12992:SF24">
    <property type="entry name" value="PEROXISOMAL COENZYME A DIPHOSPHATASE NUDT7"/>
    <property type="match status" value="1"/>
</dbReference>
<evidence type="ECO:0000259" key="9">
    <source>
        <dbReference type="PROSITE" id="PS51462"/>
    </source>
</evidence>
<evidence type="ECO:0000256" key="1">
    <source>
        <dbReference type="ARBA" id="ARBA00001936"/>
    </source>
</evidence>
<proteinExistence type="inferred from homology"/>
<comment type="cofactor">
    <cofactor evidence="2">
        <name>Mg(2+)</name>
        <dbReference type="ChEBI" id="CHEBI:18420"/>
    </cofactor>
</comment>
<name>A0A8B6ERE1_MYTGA</name>
<feature type="transmembrane region" description="Helical" evidence="8">
    <location>
        <begin position="183"/>
        <end position="201"/>
    </location>
</feature>
<dbReference type="GO" id="GO:0030145">
    <property type="term" value="F:manganese ion binding"/>
    <property type="evidence" value="ECO:0007669"/>
    <property type="project" value="InterPro"/>
</dbReference>
<keyword evidence="8" id="KW-1133">Transmembrane helix</keyword>
<dbReference type="Gene3D" id="3.90.79.10">
    <property type="entry name" value="Nucleoside Triphosphate Pyrophosphohydrolase"/>
    <property type="match status" value="1"/>
</dbReference>
<evidence type="ECO:0000256" key="3">
    <source>
        <dbReference type="ARBA" id="ARBA00006506"/>
    </source>
</evidence>
<keyword evidence="8" id="KW-0812">Transmembrane</keyword>
<dbReference type="GO" id="GO:0005737">
    <property type="term" value="C:cytoplasm"/>
    <property type="evidence" value="ECO:0007669"/>
    <property type="project" value="UniProtKB-ARBA"/>
</dbReference>
<dbReference type="InterPro" id="IPR015797">
    <property type="entry name" value="NUDIX_hydrolase-like_dom_sf"/>
</dbReference>
<dbReference type="GO" id="GO:0034654">
    <property type="term" value="P:nucleobase-containing compound biosynthetic process"/>
    <property type="evidence" value="ECO:0007669"/>
    <property type="project" value="UniProtKB-ARBA"/>
</dbReference>
<dbReference type="EMBL" id="UYJE01005609">
    <property type="protein sequence ID" value="VDI38645.1"/>
    <property type="molecule type" value="Genomic_DNA"/>
</dbReference>
<dbReference type="Proteomes" id="UP000596742">
    <property type="component" value="Unassembled WGS sequence"/>
</dbReference>
<sequence>METKHKTGVYISSEDVRKRFSTHDIRLKDKTSTPPVFDKASVLVPLFQLEREWHVLLTVRSKHLRSHSGLVAFPGGKQDSDDLDDIETALREAEEEIGLDPNEVEVISVLPGSFVRPNVMVTVVVGIIPYNFKPVINEHEVHKVFSLPLKRFLNDDFTTQEFEISGNQVQSYFFSDEVDGNTIVTWGFTASYCIYSAIILYQDYKKRHYGYTDKYVTLDCLWPEISFTNYFLTNYNSAKL</sequence>
<dbReference type="GO" id="GO:0010945">
    <property type="term" value="F:coenzyme A diphosphatase activity"/>
    <property type="evidence" value="ECO:0007669"/>
    <property type="project" value="InterPro"/>
</dbReference>
<dbReference type="GO" id="GO:0000287">
    <property type="term" value="F:magnesium ion binding"/>
    <property type="evidence" value="ECO:0007669"/>
    <property type="project" value="InterPro"/>
</dbReference>
<evidence type="ECO:0000313" key="11">
    <source>
        <dbReference type="Proteomes" id="UP000596742"/>
    </source>
</evidence>
<dbReference type="OrthoDB" id="206213at2759"/>